<evidence type="ECO:0000256" key="1">
    <source>
        <dbReference type="SAM" id="MobiDB-lite"/>
    </source>
</evidence>
<dbReference type="Proteomes" id="UP001307889">
    <property type="component" value="Chromosome 1"/>
</dbReference>
<name>A0ABN7AD24_9HEMI</name>
<evidence type="ECO:0000313" key="2">
    <source>
        <dbReference type="EMBL" id="BES88755.1"/>
    </source>
</evidence>
<protein>
    <submittedName>
        <fullName evidence="2">Uncharacterized protein</fullName>
    </submittedName>
</protein>
<sequence length="90" mass="9750">MQMGPEVVSPPRADTSLSLGACLTRTRSQLPPLSPSLPHQPRRDFQSAETPRTTTTKWGGGTGWSDGDGVADCYEKPKTKTGHAFMFSSR</sequence>
<keyword evidence="3" id="KW-1185">Reference proteome</keyword>
<organism evidence="2 3">
    <name type="scientific">Nesidiocoris tenuis</name>
    <dbReference type="NCBI Taxonomy" id="355587"/>
    <lineage>
        <taxon>Eukaryota</taxon>
        <taxon>Metazoa</taxon>
        <taxon>Ecdysozoa</taxon>
        <taxon>Arthropoda</taxon>
        <taxon>Hexapoda</taxon>
        <taxon>Insecta</taxon>
        <taxon>Pterygota</taxon>
        <taxon>Neoptera</taxon>
        <taxon>Paraneoptera</taxon>
        <taxon>Hemiptera</taxon>
        <taxon>Heteroptera</taxon>
        <taxon>Panheteroptera</taxon>
        <taxon>Cimicomorpha</taxon>
        <taxon>Miridae</taxon>
        <taxon>Dicyphina</taxon>
        <taxon>Nesidiocoris</taxon>
    </lineage>
</organism>
<gene>
    <name evidence="2" type="ORF">NTJ_01562</name>
</gene>
<feature type="region of interest" description="Disordered" evidence="1">
    <location>
        <begin position="23"/>
        <end position="71"/>
    </location>
</feature>
<proteinExistence type="predicted"/>
<dbReference type="EMBL" id="AP028909">
    <property type="protein sequence ID" value="BES88755.1"/>
    <property type="molecule type" value="Genomic_DNA"/>
</dbReference>
<evidence type="ECO:0000313" key="3">
    <source>
        <dbReference type="Proteomes" id="UP001307889"/>
    </source>
</evidence>
<feature type="compositionally biased region" description="Low complexity" evidence="1">
    <location>
        <begin position="27"/>
        <end position="39"/>
    </location>
</feature>
<accession>A0ABN7AD24</accession>
<reference evidence="2 3" key="1">
    <citation type="submission" date="2023-09" db="EMBL/GenBank/DDBJ databases">
        <title>Nesidiocoris tenuis whole genome shotgun sequence.</title>
        <authorList>
            <person name="Shibata T."/>
            <person name="Shimoda M."/>
            <person name="Kobayashi T."/>
            <person name="Uehara T."/>
        </authorList>
    </citation>
    <scope>NUCLEOTIDE SEQUENCE [LARGE SCALE GENOMIC DNA]</scope>
    <source>
        <strain evidence="2 3">Japan</strain>
    </source>
</reference>